<dbReference type="Proteomes" id="UP000694845">
    <property type="component" value="Unplaced"/>
</dbReference>
<evidence type="ECO:0000256" key="3">
    <source>
        <dbReference type="ARBA" id="ARBA00022771"/>
    </source>
</evidence>
<evidence type="ECO:0000313" key="9">
    <source>
        <dbReference type="RefSeq" id="XP_022108454.1"/>
    </source>
</evidence>
<dbReference type="KEGG" id="aplc:110988855"/>
<feature type="domain" description="B box-type" evidence="7">
    <location>
        <begin position="176"/>
        <end position="222"/>
    </location>
</feature>
<dbReference type="AlphaFoldDB" id="A0A8B7ZSR1"/>
<dbReference type="OrthoDB" id="10250935at2759"/>
<dbReference type="SUPFAM" id="SSF57850">
    <property type="entry name" value="RING/U-box"/>
    <property type="match status" value="1"/>
</dbReference>
<organism evidence="8 9">
    <name type="scientific">Acanthaster planci</name>
    <name type="common">Crown-of-thorns starfish</name>
    <dbReference type="NCBI Taxonomy" id="133434"/>
    <lineage>
        <taxon>Eukaryota</taxon>
        <taxon>Metazoa</taxon>
        <taxon>Echinodermata</taxon>
        <taxon>Eleutherozoa</taxon>
        <taxon>Asterozoa</taxon>
        <taxon>Asteroidea</taxon>
        <taxon>Valvatacea</taxon>
        <taxon>Valvatida</taxon>
        <taxon>Acanthasteridae</taxon>
        <taxon>Acanthaster</taxon>
    </lineage>
</organism>
<dbReference type="InterPro" id="IPR017907">
    <property type="entry name" value="Znf_RING_CS"/>
</dbReference>
<dbReference type="SMART" id="SM00184">
    <property type="entry name" value="RING"/>
    <property type="match status" value="2"/>
</dbReference>
<keyword evidence="1" id="KW-0597">Phosphoprotein</keyword>
<evidence type="ECO:0000256" key="1">
    <source>
        <dbReference type="ARBA" id="ARBA00022553"/>
    </source>
</evidence>
<evidence type="ECO:0000256" key="4">
    <source>
        <dbReference type="ARBA" id="ARBA00022833"/>
    </source>
</evidence>
<keyword evidence="2" id="KW-0479">Metal-binding</keyword>
<feature type="domain" description="B box-type" evidence="7">
    <location>
        <begin position="239"/>
        <end position="280"/>
    </location>
</feature>
<dbReference type="SUPFAM" id="SSF57845">
    <property type="entry name" value="B-box zinc-binding domain"/>
    <property type="match status" value="1"/>
</dbReference>
<reference evidence="9" key="1">
    <citation type="submission" date="2025-08" db="UniProtKB">
        <authorList>
            <consortium name="RefSeq"/>
        </authorList>
    </citation>
    <scope>IDENTIFICATION</scope>
</reference>
<dbReference type="Gene3D" id="3.30.160.60">
    <property type="entry name" value="Classic Zinc Finger"/>
    <property type="match status" value="1"/>
</dbReference>
<gene>
    <name evidence="9" type="primary">LOC110988855</name>
</gene>
<dbReference type="GO" id="GO:0008270">
    <property type="term" value="F:zinc ion binding"/>
    <property type="evidence" value="ECO:0007669"/>
    <property type="project" value="UniProtKB-KW"/>
</dbReference>
<proteinExistence type="predicted"/>
<name>A0A8B7ZSR1_ACAPL</name>
<dbReference type="Gene3D" id="3.30.40.10">
    <property type="entry name" value="Zinc/RING finger domain, C3HC4 (zinc finger)"/>
    <property type="match status" value="1"/>
</dbReference>
<protein>
    <submittedName>
        <fullName evidence="9">E3 ubiquitin-protein ligase TRIM71-like isoform X1</fullName>
    </submittedName>
</protein>
<dbReference type="Pfam" id="PF13445">
    <property type="entry name" value="zf-RING_UBOX"/>
    <property type="match status" value="1"/>
</dbReference>
<dbReference type="PROSITE" id="PS50119">
    <property type="entry name" value="ZF_BBOX"/>
    <property type="match status" value="2"/>
</dbReference>
<dbReference type="InterPro" id="IPR027370">
    <property type="entry name" value="Znf-RING_euk"/>
</dbReference>
<dbReference type="Gene3D" id="2.120.10.30">
    <property type="entry name" value="TolB, C-terminal domain"/>
    <property type="match status" value="1"/>
</dbReference>
<dbReference type="PROSITE" id="PS00518">
    <property type="entry name" value="ZF_RING_1"/>
    <property type="match status" value="1"/>
</dbReference>
<keyword evidence="4" id="KW-0862">Zinc</keyword>
<accession>A0A8B7ZSR1</accession>
<evidence type="ECO:0000313" key="8">
    <source>
        <dbReference type="Proteomes" id="UP000694845"/>
    </source>
</evidence>
<dbReference type="RefSeq" id="XP_022108454.1">
    <property type="nucleotide sequence ID" value="XM_022252762.1"/>
</dbReference>
<keyword evidence="3 5" id="KW-0863">Zinc-finger</keyword>
<dbReference type="InterPro" id="IPR001841">
    <property type="entry name" value="Znf_RING"/>
</dbReference>
<dbReference type="InterPro" id="IPR000315">
    <property type="entry name" value="Znf_B-box"/>
</dbReference>
<dbReference type="InterPro" id="IPR047153">
    <property type="entry name" value="TRIM45/56/19-like"/>
</dbReference>
<dbReference type="PANTHER" id="PTHR25462">
    <property type="entry name" value="BONUS, ISOFORM C-RELATED"/>
    <property type="match status" value="1"/>
</dbReference>
<dbReference type="InterPro" id="IPR011042">
    <property type="entry name" value="6-blade_b-propeller_TolB-like"/>
</dbReference>
<sequence>MIKSESYTRPFKECCMNMYVPVGLLSYQRQCNIRLLCWKPPAGHLTSLQPDTQDTGACTSILNLLMHRISTNLNMASNVTVQSVLSKISQDHLECSICSCCFKEPKMLDCLHSFCLKCLQELRQHQKTGGTKLTCPLCRRDTQLKRNDVAALPNNFTLGALVDEFTMQEQLLKGQGSEIKCQNCEEENEAISRCSDCNNFLCLECNKAHGRMAKMKHHVVNTLEKLRSGEISYRSKLREQVPKCGKHPDQNVTIYCNTCEQLACTTCSVLDHAKHSLSGQTEAWGRCKCEIAALTAKAELKKRELVAATEGVKNMRKALDRVFAETKYKIDQKIRDRVARMYEEGHVLKEKAEGIYKVRVMTLETAQATNSKEASHAEQKLDEMKGVIDQASCHEILDLKPKLVHNFKELTAKTACMVPEGSSFLDFEGNDMIFPIGRLVSVSEDDQKPILSAQAAELSSQGPSNEMKRCQKKTEIHKFGENKTKFEMASDVAVFSNNEVVILDEKRKHLIGFLPKTLQSPAVSKELKIPGVRKPRRVAVNKADLLVVLVGPFIKTFNREYHRFSDFKPGICRRPNSHPTCLAVDDNNLIAVGYEKEEEISLHNLDGTLITILSSPGIGDYLTSHKQRLIYTDQKAHKLHSIDYSGREVFTTDISTIDRKGSARGVCNDKDGNIYVVIHCLCESDEIHYFDPKGTYMGRVIKGFKHARSLALAPNSDLVVVEESSVALCRHV</sequence>
<feature type="domain" description="RING-type" evidence="6">
    <location>
        <begin position="95"/>
        <end position="139"/>
    </location>
</feature>
<dbReference type="CDD" id="cd19757">
    <property type="entry name" value="Bbox1"/>
    <property type="match status" value="1"/>
</dbReference>
<dbReference type="Pfam" id="PF00643">
    <property type="entry name" value="zf-B_box"/>
    <property type="match status" value="1"/>
</dbReference>
<dbReference type="SUPFAM" id="SSF101898">
    <property type="entry name" value="NHL repeat"/>
    <property type="match status" value="1"/>
</dbReference>
<dbReference type="GeneID" id="110988855"/>
<dbReference type="Gene3D" id="4.10.830.40">
    <property type="match status" value="1"/>
</dbReference>
<evidence type="ECO:0000256" key="5">
    <source>
        <dbReference type="PROSITE-ProRule" id="PRU00024"/>
    </source>
</evidence>
<evidence type="ECO:0000256" key="2">
    <source>
        <dbReference type="ARBA" id="ARBA00022723"/>
    </source>
</evidence>
<evidence type="ECO:0000259" key="6">
    <source>
        <dbReference type="PROSITE" id="PS50089"/>
    </source>
</evidence>
<evidence type="ECO:0000259" key="7">
    <source>
        <dbReference type="PROSITE" id="PS50119"/>
    </source>
</evidence>
<dbReference type="PANTHER" id="PTHR25462:SF296">
    <property type="entry name" value="MEIOTIC P26, ISOFORM F"/>
    <property type="match status" value="1"/>
</dbReference>
<dbReference type="PROSITE" id="PS50089">
    <property type="entry name" value="ZF_RING_2"/>
    <property type="match status" value="1"/>
</dbReference>
<dbReference type="InterPro" id="IPR013083">
    <property type="entry name" value="Znf_RING/FYVE/PHD"/>
</dbReference>
<dbReference type="SMART" id="SM00336">
    <property type="entry name" value="BBOX"/>
    <property type="match status" value="2"/>
</dbReference>
<keyword evidence="8" id="KW-1185">Reference proteome</keyword>